<dbReference type="RefSeq" id="WP_127054408.1">
    <property type="nucleotide sequence ID" value="NZ_PYAU01000001.1"/>
</dbReference>
<feature type="transmembrane region" description="Helical" evidence="1">
    <location>
        <begin position="126"/>
        <end position="151"/>
    </location>
</feature>
<keyword evidence="1" id="KW-0812">Transmembrane</keyword>
<accession>A0A2P8GV61</accession>
<keyword evidence="1" id="KW-0472">Membrane</keyword>
<evidence type="ECO:0000313" key="5">
    <source>
        <dbReference type="Proteomes" id="UP000268291"/>
    </source>
</evidence>
<evidence type="ECO:0000313" key="4">
    <source>
        <dbReference type="Proteomes" id="UP000241203"/>
    </source>
</evidence>
<proteinExistence type="predicted"/>
<name>A0A2P8GV61_9MICO</name>
<evidence type="ECO:0000313" key="3">
    <source>
        <dbReference type="EMBL" id="RUQ87572.1"/>
    </source>
</evidence>
<feature type="transmembrane region" description="Helical" evidence="1">
    <location>
        <begin position="274"/>
        <end position="299"/>
    </location>
</feature>
<dbReference type="OrthoDB" id="3230271at2"/>
<feature type="transmembrane region" description="Helical" evidence="1">
    <location>
        <begin position="84"/>
        <end position="105"/>
    </location>
</feature>
<keyword evidence="5" id="KW-1185">Reference proteome</keyword>
<protein>
    <submittedName>
        <fullName evidence="2">Uncharacterized protein</fullName>
    </submittedName>
</protein>
<dbReference type="EMBL" id="RZGY01000001">
    <property type="protein sequence ID" value="RUQ87572.1"/>
    <property type="molecule type" value="Genomic_DNA"/>
</dbReference>
<reference evidence="3 5" key="2">
    <citation type="submission" date="2018-12" db="EMBL/GenBank/DDBJ databases">
        <authorList>
            <person name="hu s."/>
            <person name="Xu Y."/>
            <person name="Xu B."/>
            <person name="Li F."/>
        </authorList>
    </citation>
    <scope>NUCLEOTIDE SEQUENCE [LARGE SCALE GENOMIC DNA]</scope>
    <source>
        <strain evidence="3 5">KSW2-17</strain>
    </source>
</reference>
<gene>
    <name evidence="2" type="ORF">CLV49_1464</name>
    <name evidence="3" type="ORF">ELQ93_11880</name>
</gene>
<feature type="transmembrane region" description="Helical" evidence="1">
    <location>
        <begin position="6"/>
        <end position="25"/>
    </location>
</feature>
<evidence type="ECO:0000313" key="2">
    <source>
        <dbReference type="EMBL" id="PSL37857.1"/>
    </source>
</evidence>
<feature type="transmembrane region" description="Helical" evidence="1">
    <location>
        <begin position="181"/>
        <end position="202"/>
    </location>
</feature>
<comment type="caution">
    <text evidence="2">The sequence shown here is derived from an EMBL/GenBank/DDBJ whole genome shotgun (WGS) entry which is preliminary data.</text>
</comment>
<organism evidence="2 4">
    <name type="scientific">Labedella gwakjiensis</name>
    <dbReference type="NCBI Taxonomy" id="390269"/>
    <lineage>
        <taxon>Bacteria</taxon>
        <taxon>Bacillati</taxon>
        <taxon>Actinomycetota</taxon>
        <taxon>Actinomycetes</taxon>
        <taxon>Micrococcales</taxon>
        <taxon>Microbacteriaceae</taxon>
        <taxon>Labedella</taxon>
    </lineage>
</organism>
<keyword evidence="1" id="KW-1133">Transmembrane helix</keyword>
<feature type="transmembrane region" description="Helical" evidence="1">
    <location>
        <begin position="230"/>
        <end position="254"/>
    </location>
</feature>
<dbReference type="Proteomes" id="UP000241203">
    <property type="component" value="Unassembled WGS sequence"/>
</dbReference>
<feature type="transmembrane region" description="Helical" evidence="1">
    <location>
        <begin position="51"/>
        <end position="72"/>
    </location>
</feature>
<evidence type="ECO:0000256" key="1">
    <source>
        <dbReference type="SAM" id="Phobius"/>
    </source>
</evidence>
<dbReference type="Proteomes" id="UP000268291">
    <property type="component" value="Unassembled WGS sequence"/>
</dbReference>
<dbReference type="EMBL" id="PYAU01000001">
    <property type="protein sequence ID" value="PSL37857.1"/>
    <property type="molecule type" value="Genomic_DNA"/>
</dbReference>
<sequence length="320" mass="33115">MSFGVIPLATLVCALVVSVVVIARWRRDDAFRRIVVPAALLDGVATARRFFVGRLAIATAAAGLVGAAAFAVNEGLPSALGRVALLAPGLASLTALVLVAAFPAVSIREPGTSRSADLDRRRPWSYAPRWAVGLPVAAGSLVLGAVIAFGLTSSTQEDGQYRAFTVVNGDYTSTSSPYPGWFYGVPIAAMVIAIAVVAVVALTRIAGAPRPTDSGLREIDAVMRMLATRVVVKLTTGTFLLYLGVILAVGGNAMSSASGQWTGEAYARIEPWTTLSLVSILVGLVTVAFGLCFVLLAVLDVARAPSATRPASLPRPVGAV</sequence>
<dbReference type="AlphaFoldDB" id="A0A2P8GV61"/>
<reference evidence="2 4" key="1">
    <citation type="submission" date="2018-03" db="EMBL/GenBank/DDBJ databases">
        <title>Genomic Encyclopedia of Archaeal and Bacterial Type Strains, Phase II (KMG-II): from individual species to whole genera.</title>
        <authorList>
            <person name="Goeker M."/>
        </authorList>
    </citation>
    <scope>NUCLEOTIDE SEQUENCE [LARGE SCALE GENOMIC DNA]</scope>
    <source>
        <strain evidence="2 4">DSM 21548</strain>
    </source>
</reference>